<keyword evidence="3 15" id="KW-0109">Calcium transport</keyword>
<evidence type="ECO:0000256" key="13">
    <source>
        <dbReference type="PIRSR" id="PIRSR602077-1"/>
    </source>
</evidence>
<dbReference type="EMBL" id="JAWQEG010000844">
    <property type="protein sequence ID" value="KAK3884841.1"/>
    <property type="molecule type" value="Genomic_DNA"/>
</dbReference>
<evidence type="ECO:0000256" key="12">
    <source>
        <dbReference type="ARBA" id="ARBA00023303"/>
    </source>
</evidence>
<dbReference type="GO" id="GO:0007268">
    <property type="term" value="P:chemical synaptic transmission"/>
    <property type="evidence" value="ECO:0007669"/>
    <property type="project" value="TreeGrafter"/>
</dbReference>
<keyword evidence="6 13" id="KW-0106">Calcium</keyword>
<dbReference type="SUPFAM" id="SSF81324">
    <property type="entry name" value="Voltage-gated potassium channels"/>
    <property type="match status" value="1"/>
</dbReference>
<sequence>MAPLLQIGLLVLFAIVIFAIIGLEFYSGILHKTCYSLSDLHEIVTEGETETPCHSDNKSLGITGAYFCDSNTSICLERWKGPNFGITSFDNIGFAMLTVFQCITQEGWTSMLYWTNDALGGQFNFLYFIPLIVLGSFFMLNLVLGVLSGEFAKERERVENRQEFLKLRRQQQLERELNGYVEWICKAEEVILAEERTTDEEKAHIMEARRRAAAKRKKLKHLGKSKSTDTEDEENEAEEDDGNIKCVQTLKIISSALDSCPVIVAWPESLPSRITSLAL</sequence>
<keyword evidence="4 15" id="KW-0107">Calcium channel</keyword>
<dbReference type="Gene3D" id="1.10.287.70">
    <property type="match status" value="1"/>
</dbReference>
<dbReference type="Pfam" id="PF00520">
    <property type="entry name" value="Ion_trans"/>
    <property type="match status" value="1"/>
</dbReference>
<evidence type="ECO:0000259" key="18">
    <source>
        <dbReference type="Pfam" id="PF00520"/>
    </source>
</evidence>
<keyword evidence="10 17" id="KW-0472">Membrane</keyword>
<evidence type="ECO:0000256" key="7">
    <source>
        <dbReference type="ARBA" id="ARBA00022882"/>
    </source>
</evidence>
<feature type="glycosylation site" description="N-linked (GlcNAc...) asparagine" evidence="14">
    <location>
        <position position="71"/>
    </location>
</feature>
<evidence type="ECO:0000256" key="11">
    <source>
        <dbReference type="ARBA" id="ARBA00023180"/>
    </source>
</evidence>
<dbReference type="GO" id="GO:0098703">
    <property type="term" value="P:calcium ion import across plasma membrane"/>
    <property type="evidence" value="ECO:0007669"/>
    <property type="project" value="TreeGrafter"/>
</dbReference>
<evidence type="ECO:0000256" key="6">
    <source>
        <dbReference type="ARBA" id="ARBA00022837"/>
    </source>
</evidence>
<dbReference type="Proteomes" id="UP001286313">
    <property type="component" value="Unassembled WGS sequence"/>
</dbReference>
<feature type="transmembrane region" description="Helical" evidence="17">
    <location>
        <begin position="7"/>
        <end position="29"/>
    </location>
</feature>
<evidence type="ECO:0000313" key="19">
    <source>
        <dbReference type="EMBL" id="KAK3884841.1"/>
    </source>
</evidence>
<evidence type="ECO:0000256" key="10">
    <source>
        <dbReference type="ARBA" id="ARBA00023136"/>
    </source>
</evidence>
<dbReference type="InterPro" id="IPR050599">
    <property type="entry name" value="VDCC_alpha-1_subunit"/>
</dbReference>
<keyword evidence="13" id="KW-0479">Metal-binding</keyword>
<reference evidence="19" key="1">
    <citation type="submission" date="2023-10" db="EMBL/GenBank/DDBJ databases">
        <title>Genome assemblies of two species of porcelain crab, Petrolisthes cinctipes and Petrolisthes manimaculis (Anomura: Porcellanidae).</title>
        <authorList>
            <person name="Angst P."/>
        </authorList>
    </citation>
    <scope>NUCLEOTIDE SEQUENCE</scope>
    <source>
        <strain evidence="19">PB745_01</strain>
        <tissue evidence="19">Gill</tissue>
    </source>
</reference>
<comment type="subcellular location">
    <subcellularLocation>
        <location evidence="1 15">Membrane</location>
        <topology evidence="1 15">Multi-pass membrane protein</topology>
    </subcellularLocation>
</comment>
<dbReference type="PRINTS" id="PR00167">
    <property type="entry name" value="CACHANNEL"/>
</dbReference>
<dbReference type="InterPro" id="IPR005821">
    <property type="entry name" value="Ion_trans_dom"/>
</dbReference>
<name>A0AAE1KT59_PETCI</name>
<keyword evidence="11 14" id="KW-0325">Glycoprotein</keyword>
<dbReference type="GO" id="GO:0045202">
    <property type="term" value="C:synapse"/>
    <property type="evidence" value="ECO:0007669"/>
    <property type="project" value="GOC"/>
</dbReference>
<dbReference type="Gene3D" id="6.10.250.2500">
    <property type="match status" value="1"/>
</dbReference>
<evidence type="ECO:0000313" key="20">
    <source>
        <dbReference type="Proteomes" id="UP001286313"/>
    </source>
</evidence>
<evidence type="ECO:0000256" key="5">
    <source>
        <dbReference type="ARBA" id="ARBA00022692"/>
    </source>
</evidence>
<keyword evidence="2" id="KW-0813">Transport</keyword>
<dbReference type="GO" id="GO:0005891">
    <property type="term" value="C:voltage-gated calcium channel complex"/>
    <property type="evidence" value="ECO:0007669"/>
    <property type="project" value="InterPro"/>
</dbReference>
<dbReference type="InterPro" id="IPR002077">
    <property type="entry name" value="VDCCAlpha1"/>
</dbReference>
<evidence type="ECO:0000256" key="14">
    <source>
        <dbReference type="PIRSR" id="PIRSR602077-3"/>
    </source>
</evidence>
<dbReference type="GO" id="GO:0008331">
    <property type="term" value="F:high voltage-gated calcium channel activity"/>
    <property type="evidence" value="ECO:0007669"/>
    <property type="project" value="TreeGrafter"/>
</dbReference>
<evidence type="ECO:0000256" key="1">
    <source>
        <dbReference type="ARBA" id="ARBA00004141"/>
    </source>
</evidence>
<evidence type="ECO:0000256" key="4">
    <source>
        <dbReference type="ARBA" id="ARBA00022673"/>
    </source>
</evidence>
<keyword evidence="5 17" id="KW-0812">Transmembrane</keyword>
<keyword evidence="9" id="KW-0406">Ion transport</keyword>
<evidence type="ECO:0000256" key="8">
    <source>
        <dbReference type="ARBA" id="ARBA00022989"/>
    </source>
</evidence>
<dbReference type="PANTHER" id="PTHR45628:SF7">
    <property type="entry name" value="VOLTAGE-DEPENDENT CALCIUM CHANNEL TYPE A SUBUNIT ALPHA-1"/>
    <property type="match status" value="1"/>
</dbReference>
<evidence type="ECO:0000256" key="2">
    <source>
        <dbReference type="ARBA" id="ARBA00022448"/>
    </source>
</evidence>
<evidence type="ECO:0000256" key="9">
    <source>
        <dbReference type="ARBA" id="ARBA00023065"/>
    </source>
</evidence>
<evidence type="ECO:0000256" key="16">
    <source>
        <dbReference type="SAM" id="MobiDB-lite"/>
    </source>
</evidence>
<feature type="compositionally biased region" description="Acidic residues" evidence="16">
    <location>
        <begin position="230"/>
        <end position="241"/>
    </location>
</feature>
<keyword evidence="8 17" id="KW-1133">Transmembrane helix</keyword>
<protein>
    <recommendedName>
        <fullName evidence="18">Ion transport domain-containing protein</fullName>
    </recommendedName>
</protein>
<dbReference type="AlphaFoldDB" id="A0AAE1KT59"/>
<comment type="caution">
    <text evidence="19">The sequence shown here is derived from an EMBL/GenBank/DDBJ whole genome shotgun (WGS) entry which is preliminary data.</text>
</comment>
<keyword evidence="20" id="KW-1185">Reference proteome</keyword>
<dbReference type="GO" id="GO:0046872">
    <property type="term" value="F:metal ion binding"/>
    <property type="evidence" value="ECO:0007669"/>
    <property type="project" value="UniProtKB-KW"/>
</dbReference>
<feature type="transmembrane region" description="Helical" evidence="17">
    <location>
        <begin position="125"/>
        <end position="147"/>
    </location>
</feature>
<accession>A0AAE1KT59</accession>
<evidence type="ECO:0000256" key="3">
    <source>
        <dbReference type="ARBA" id="ARBA00022568"/>
    </source>
</evidence>
<feature type="binding site" evidence="13">
    <location>
        <position position="106"/>
    </location>
    <ligand>
        <name>Ca(2+)</name>
        <dbReference type="ChEBI" id="CHEBI:29108"/>
    </ligand>
</feature>
<feature type="domain" description="Ion transport" evidence="18">
    <location>
        <begin position="3"/>
        <end position="157"/>
    </location>
</feature>
<dbReference type="PANTHER" id="PTHR45628">
    <property type="entry name" value="VOLTAGE-DEPENDENT CALCIUM CHANNEL TYPE A SUBUNIT ALPHA-1"/>
    <property type="match status" value="1"/>
</dbReference>
<proteinExistence type="inferred from homology"/>
<gene>
    <name evidence="19" type="ORF">Pcinc_010915</name>
</gene>
<organism evidence="19 20">
    <name type="scientific">Petrolisthes cinctipes</name>
    <name type="common">Flat porcelain crab</name>
    <dbReference type="NCBI Taxonomy" id="88211"/>
    <lineage>
        <taxon>Eukaryota</taxon>
        <taxon>Metazoa</taxon>
        <taxon>Ecdysozoa</taxon>
        <taxon>Arthropoda</taxon>
        <taxon>Crustacea</taxon>
        <taxon>Multicrustacea</taxon>
        <taxon>Malacostraca</taxon>
        <taxon>Eumalacostraca</taxon>
        <taxon>Eucarida</taxon>
        <taxon>Decapoda</taxon>
        <taxon>Pleocyemata</taxon>
        <taxon>Anomura</taxon>
        <taxon>Galatheoidea</taxon>
        <taxon>Porcellanidae</taxon>
        <taxon>Petrolisthes</taxon>
    </lineage>
</organism>
<evidence type="ECO:0000256" key="17">
    <source>
        <dbReference type="SAM" id="Phobius"/>
    </source>
</evidence>
<comment type="similarity">
    <text evidence="15">Belongs to the calcium channel alpha-1 subunit (TC 1.A.1.11) family.</text>
</comment>
<keyword evidence="7 15" id="KW-0851">Voltage-gated channel</keyword>
<keyword evidence="12" id="KW-0407">Ion channel</keyword>
<dbReference type="FunFam" id="1.10.287.70:FF:000007">
    <property type="entry name" value="Voltage-dependent L-type calcium channel subunit alpha"/>
    <property type="match status" value="1"/>
</dbReference>
<evidence type="ECO:0000256" key="15">
    <source>
        <dbReference type="RuleBase" id="RU003808"/>
    </source>
</evidence>
<feature type="region of interest" description="Disordered" evidence="16">
    <location>
        <begin position="216"/>
        <end position="241"/>
    </location>
</feature>